<gene>
    <name evidence="1" type="ORF">WKI67_07540</name>
</gene>
<keyword evidence="2" id="KW-1185">Reference proteome</keyword>
<evidence type="ECO:0000313" key="2">
    <source>
        <dbReference type="Proteomes" id="UP001377168"/>
    </source>
</evidence>
<dbReference type="EMBL" id="JBBKAJ010000022">
    <property type="protein sequence ID" value="MEJ8633245.1"/>
    <property type="molecule type" value="Genomic_DNA"/>
</dbReference>
<protein>
    <submittedName>
        <fullName evidence="1">VOC family protein</fullName>
    </submittedName>
</protein>
<sequence length="131" mass="14249">MGTRPRCTLAATVLDAPDARELAAFYRGLLGWPVREDQPDWVMLAPPEGGAGLSFQTEPHFVRPQWPSTPDRQQMMIHLDIEVDDLPWAVAHARALGATLADLQPQEDVRVLLDPVGHPFCLFVGAAGSGG</sequence>
<proteinExistence type="predicted"/>
<dbReference type="Proteomes" id="UP001377168">
    <property type="component" value="Unassembled WGS sequence"/>
</dbReference>
<name>A0ACC6PPA9_9ACTN</name>
<reference evidence="1" key="1">
    <citation type="submission" date="2024-03" db="EMBL/GenBank/DDBJ databases">
        <title>Novel Streptomyces species of biotechnological and ecological value are a feature of Machair soil.</title>
        <authorList>
            <person name="Prole J.R."/>
            <person name="Goodfellow M."/>
            <person name="Allenby N."/>
            <person name="Ward A.C."/>
        </authorList>
    </citation>
    <scope>NUCLEOTIDE SEQUENCE</scope>
    <source>
        <strain evidence="1">MS2.AVA.5</strain>
    </source>
</reference>
<organism evidence="1 2">
    <name type="scientific">Streptomyces achmelvichensis</name>
    <dbReference type="NCBI Taxonomy" id="3134111"/>
    <lineage>
        <taxon>Bacteria</taxon>
        <taxon>Bacillati</taxon>
        <taxon>Actinomycetota</taxon>
        <taxon>Actinomycetes</taxon>
        <taxon>Kitasatosporales</taxon>
        <taxon>Streptomycetaceae</taxon>
        <taxon>Streptomyces</taxon>
    </lineage>
</organism>
<comment type="caution">
    <text evidence="1">The sequence shown here is derived from an EMBL/GenBank/DDBJ whole genome shotgun (WGS) entry which is preliminary data.</text>
</comment>
<evidence type="ECO:0000313" key="1">
    <source>
        <dbReference type="EMBL" id="MEJ8633245.1"/>
    </source>
</evidence>
<accession>A0ACC6PPA9</accession>